<evidence type="ECO:0000256" key="1">
    <source>
        <dbReference type="SAM" id="MobiDB-lite"/>
    </source>
</evidence>
<proteinExistence type="predicted"/>
<keyword evidence="2" id="KW-1133">Transmembrane helix</keyword>
<evidence type="ECO:0000313" key="3">
    <source>
        <dbReference type="EMBL" id="AWM42147.1"/>
    </source>
</evidence>
<name>A0A2Z3HF33_9BACT</name>
<reference evidence="3 4" key="1">
    <citation type="submission" date="2018-01" db="EMBL/GenBank/DDBJ databases">
        <title>G. obscuriglobus.</title>
        <authorList>
            <person name="Franke J."/>
            <person name="Blomberg W."/>
            <person name="Selmecki A."/>
        </authorList>
    </citation>
    <scope>NUCLEOTIDE SEQUENCE [LARGE SCALE GENOMIC DNA]</scope>
    <source>
        <strain evidence="3 4">DSM 5831</strain>
    </source>
</reference>
<feature type="transmembrane region" description="Helical" evidence="2">
    <location>
        <begin position="13"/>
        <end position="30"/>
    </location>
</feature>
<sequence length="75" mass="8196">MGECLARTTSDDPVYRLLLVGVSLLIRAWWMTERTVTLATTCRDLIIIIFTPDTATTTTGPMAQTPAATELPNTP</sequence>
<keyword evidence="4" id="KW-1185">Reference proteome</keyword>
<feature type="region of interest" description="Disordered" evidence="1">
    <location>
        <begin position="55"/>
        <end position="75"/>
    </location>
</feature>
<dbReference type="AlphaFoldDB" id="A0A2Z3HF33"/>
<accession>A0A2Z3HF33</accession>
<dbReference type="Proteomes" id="UP000245802">
    <property type="component" value="Chromosome"/>
</dbReference>
<dbReference type="EMBL" id="CP025958">
    <property type="protein sequence ID" value="AWM42147.1"/>
    <property type="molecule type" value="Genomic_DNA"/>
</dbReference>
<evidence type="ECO:0000313" key="4">
    <source>
        <dbReference type="Proteomes" id="UP000245802"/>
    </source>
</evidence>
<gene>
    <name evidence="3" type="ORF">C1280_05900</name>
</gene>
<feature type="compositionally biased region" description="Low complexity" evidence="1">
    <location>
        <begin position="55"/>
        <end position="69"/>
    </location>
</feature>
<evidence type="ECO:0000256" key="2">
    <source>
        <dbReference type="SAM" id="Phobius"/>
    </source>
</evidence>
<organism evidence="3 4">
    <name type="scientific">Gemmata obscuriglobus</name>
    <dbReference type="NCBI Taxonomy" id="114"/>
    <lineage>
        <taxon>Bacteria</taxon>
        <taxon>Pseudomonadati</taxon>
        <taxon>Planctomycetota</taxon>
        <taxon>Planctomycetia</taxon>
        <taxon>Gemmatales</taxon>
        <taxon>Gemmataceae</taxon>
        <taxon>Gemmata</taxon>
    </lineage>
</organism>
<keyword evidence="2" id="KW-0812">Transmembrane</keyword>
<protein>
    <submittedName>
        <fullName evidence="3">Uncharacterized protein</fullName>
    </submittedName>
</protein>
<dbReference type="OrthoDB" id="94981at203682"/>
<keyword evidence="2" id="KW-0472">Membrane</keyword>
<dbReference type="KEGG" id="gog:C1280_05900"/>